<keyword evidence="4" id="KW-1185">Reference proteome</keyword>
<feature type="region of interest" description="Disordered" evidence="1">
    <location>
        <begin position="72"/>
        <end position="91"/>
    </location>
</feature>
<feature type="domain" description="KTSC" evidence="2">
    <location>
        <begin position="135"/>
        <end position="181"/>
    </location>
</feature>
<evidence type="ECO:0000256" key="1">
    <source>
        <dbReference type="SAM" id="MobiDB-lite"/>
    </source>
</evidence>
<evidence type="ECO:0000313" key="3">
    <source>
        <dbReference type="EMBL" id="MFI6496015.1"/>
    </source>
</evidence>
<proteinExistence type="predicted"/>
<dbReference type="InterPro" id="IPR025309">
    <property type="entry name" value="KTSC_dom"/>
</dbReference>
<name>A0ABW7YJD5_9ACTN</name>
<feature type="region of interest" description="Disordered" evidence="1">
    <location>
        <begin position="1"/>
        <end position="64"/>
    </location>
</feature>
<reference evidence="3 4" key="1">
    <citation type="submission" date="2024-10" db="EMBL/GenBank/DDBJ databases">
        <title>The Natural Products Discovery Center: Release of the First 8490 Sequenced Strains for Exploring Actinobacteria Biosynthetic Diversity.</title>
        <authorList>
            <person name="Kalkreuter E."/>
            <person name="Kautsar S.A."/>
            <person name="Yang D."/>
            <person name="Bader C.D."/>
            <person name="Teijaro C.N."/>
            <person name="Fluegel L."/>
            <person name="Davis C.M."/>
            <person name="Simpson J.R."/>
            <person name="Lauterbach L."/>
            <person name="Steele A.D."/>
            <person name="Gui C."/>
            <person name="Meng S."/>
            <person name="Li G."/>
            <person name="Viehrig K."/>
            <person name="Ye F."/>
            <person name="Su P."/>
            <person name="Kiefer A.F."/>
            <person name="Nichols A."/>
            <person name="Cepeda A.J."/>
            <person name="Yan W."/>
            <person name="Fan B."/>
            <person name="Jiang Y."/>
            <person name="Adhikari A."/>
            <person name="Zheng C.-J."/>
            <person name="Schuster L."/>
            <person name="Cowan T.M."/>
            <person name="Smanski M.J."/>
            <person name="Chevrette M.G."/>
            <person name="De Carvalho L.P.S."/>
            <person name="Shen B."/>
        </authorList>
    </citation>
    <scope>NUCLEOTIDE SEQUENCE [LARGE SCALE GENOMIC DNA]</scope>
    <source>
        <strain evidence="3 4">NPDC050545</strain>
    </source>
</reference>
<sequence length="200" mass="23306">MARPKRNSSRRNSRAKTFKPRQTPVPPPASPGPPPPKITPRPEGLPNSARARAQRSRQRGWNDVFAPIERSHDVLIPTEEQRSERDQDLLENPPRVEIDPMEWWAYEMARQGNDILLFSYQPTRSINPPRPRTLAAGYQESTLTLFIRFRNGQVYRYDRVTRNVWRNFKSAVSPGRFINRVLNFYPYQPVPDLDRPTGMT</sequence>
<comment type="caution">
    <text evidence="3">The sequence shown here is derived from an EMBL/GenBank/DDBJ whole genome shotgun (WGS) entry which is preliminary data.</text>
</comment>
<feature type="compositionally biased region" description="Pro residues" evidence="1">
    <location>
        <begin position="23"/>
        <end position="39"/>
    </location>
</feature>
<dbReference type="Proteomes" id="UP001612741">
    <property type="component" value="Unassembled WGS sequence"/>
</dbReference>
<protein>
    <submittedName>
        <fullName evidence="3">KTSC domain-containing protein</fullName>
    </submittedName>
</protein>
<feature type="compositionally biased region" description="Basic residues" evidence="1">
    <location>
        <begin position="1"/>
        <end position="19"/>
    </location>
</feature>
<evidence type="ECO:0000313" key="4">
    <source>
        <dbReference type="Proteomes" id="UP001612741"/>
    </source>
</evidence>
<gene>
    <name evidence="3" type="ORF">ACIBG2_01440</name>
</gene>
<dbReference type="Pfam" id="PF13619">
    <property type="entry name" value="KTSC"/>
    <property type="match status" value="1"/>
</dbReference>
<accession>A0ABW7YJD5</accession>
<evidence type="ECO:0000259" key="2">
    <source>
        <dbReference type="Pfam" id="PF13619"/>
    </source>
</evidence>
<dbReference type="EMBL" id="JBITGY010000001">
    <property type="protein sequence ID" value="MFI6496015.1"/>
    <property type="molecule type" value="Genomic_DNA"/>
</dbReference>
<organism evidence="3 4">
    <name type="scientific">Nonomuraea typhae</name>
    <dbReference type="NCBI Taxonomy" id="2603600"/>
    <lineage>
        <taxon>Bacteria</taxon>
        <taxon>Bacillati</taxon>
        <taxon>Actinomycetota</taxon>
        <taxon>Actinomycetes</taxon>
        <taxon>Streptosporangiales</taxon>
        <taxon>Streptosporangiaceae</taxon>
        <taxon>Nonomuraea</taxon>
    </lineage>
</organism>
<dbReference type="RefSeq" id="WP_397077877.1">
    <property type="nucleotide sequence ID" value="NZ_JBITGY010000001.1"/>
</dbReference>